<reference evidence="1 2" key="1">
    <citation type="submission" date="2016-10" db="EMBL/GenBank/DDBJ databases">
        <title>Rodentibacter gen. nov. and new species.</title>
        <authorList>
            <person name="Christensen H."/>
        </authorList>
    </citation>
    <scope>NUCLEOTIDE SEQUENCE [LARGE SCALE GENOMIC DNA]</scope>
    <source>
        <strain evidence="1 2">199137021</strain>
    </source>
</reference>
<dbReference type="AlphaFoldDB" id="A0AAJ3MYS1"/>
<dbReference type="Proteomes" id="UP000188998">
    <property type="component" value="Unassembled WGS sequence"/>
</dbReference>
<comment type="caution">
    <text evidence="1">The sequence shown here is derived from an EMBL/GenBank/DDBJ whole genome shotgun (WGS) entry which is preliminary data.</text>
</comment>
<gene>
    <name evidence="1" type="ORF">BKG90_09790</name>
</gene>
<evidence type="ECO:0000313" key="2">
    <source>
        <dbReference type="Proteomes" id="UP000188998"/>
    </source>
</evidence>
<name>A0AAJ3MYS1_9PAST</name>
<evidence type="ECO:0000313" key="1">
    <source>
        <dbReference type="EMBL" id="OOF70571.1"/>
    </source>
</evidence>
<protein>
    <submittedName>
        <fullName evidence="1">Uncharacterized protein</fullName>
    </submittedName>
</protein>
<sequence>MATVIFTPAAISVSAAKDYYEKRELAQEQLFAYYHHLNSGDDELAIAAFNEFLRCGNEAADAHKIYLEKHNDWAMWRANRR</sequence>
<accession>A0AAJ3MYS1</accession>
<organism evidence="1 2">
    <name type="scientific">Rodentibacter caecimuris</name>
    <dbReference type="NCBI Taxonomy" id="1796644"/>
    <lineage>
        <taxon>Bacteria</taxon>
        <taxon>Pseudomonadati</taxon>
        <taxon>Pseudomonadota</taxon>
        <taxon>Gammaproteobacteria</taxon>
        <taxon>Pasteurellales</taxon>
        <taxon>Pasteurellaceae</taxon>
        <taxon>Rodentibacter</taxon>
    </lineage>
</organism>
<dbReference type="RefSeq" id="WP_059365750.1">
    <property type="nucleotide sequence ID" value="NZ_BBXJ01000001.1"/>
</dbReference>
<dbReference type="EMBL" id="MLAB01000053">
    <property type="protein sequence ID" value="OOF70571.1"/>
    <property type="molecule type" value="Genomic_DNA"/>
</dbReference>
<proteinExistence type="predicted"/>
<keyword evidence="2" id="KW-1185">Reference proteome</keyword>